<evidence type="ECO:0000313" key="3">
    <source>
        <dbReference type="Proteomes" id="UP000475862"/>
    </source>
</evidence>
<comment type="caution">
    <text evidence="2">The sequence shown here is derived from an EMBL/GenBank/DDBJ whole genome shotgun (WGS) entry which is preliminary data.</text>
</comment>
<keyword evidence="3" id="KW-1185">Reference proteome</keyword>
<dbReference type="PANTHER" id="PTHR31516:SF17">
    <property type="entry name" value="STABILIZER OF AXONEMAL MICROTUBULES 2"/>
    <property type="match status" value="1"/>
</dbReference>
<dbReference type="GO" id="GO:0005879">
    <property type="term" value="C:axonemal microtubule"/>
    <property type="evidence" value="ECO:0007669"/>
    <property type="project" value="TreeGrafter"/>
</dbReference>
<dbReference type="GO" id="GO:0036126">
    <property type="term" value="C:sperm flagellum"/>
    <property type="evidence" value="ECO:0007669"/>
    <property type="project" value="TreeGrafter"/>
</dbReference>
<organism evidence="2 3">
    <name type="scientific">Aphis glycines</name>
    <name type="common">Soybean aphid</name>
    <dbReference type="NCBI Taxonomy" id="307491"/>
    <lineage>
        <taxon>Eukaryota</taxon>
        <taxon>Metazoa</taxon>
        <taxon>Ecdysozoa</taxon>
        <taxon>Arthropoda</taxon>
        <taxon>Hexapoda</taxon>
        <taxon>Insecta</taxon>
        <taxon>Pterygota</taxon>
        <taxon>Neoptera</taxon>
        <taxon>Paraneoptera</taxon>
        <taxon>Hemiptera</taxon>
        <taxon>Sternorrhyncha</taxon>
        <taxon>Aphidomorpha</taxon>
        <taxon>Aphidoidea</taxon>
        <taxon>Aphididae</taxon>
        <taxon>Aphidini</taxon>
        <taxon>Aphis</taxon>
        <taxon>Aphis</taxon>
    </lineage>
</organism>
<sequence>MSQVKECLQTQSFECSILPNAVPKACLQKVEKKTCRFENIKACQTLKNQFKYIQPSRRESCKPTLKSNVSDVPFTDNSVYNHSYYHHDVCENRTEPVVHKDHLVMAGQFQDQTSQRMSYPVQCVSMVQKVVPKNNCLGGQGPMRMMTTQQHDYYGPCNYDGFGRSKKIVQSDTLVINSDCPMVGLTTNSCSYQPVYAKRQKNFKPNQCRLSHNYPGFANPKKHSGYTTPLEKMDLNTTNRSSYKKIEKQEKIQTPWAAKLSYCKPNNTTNYCTIYKEPGAYTYKDNCGDKANLNVDSNLAKNCCPLTCLADNVDSELKSKFTKAHHFDD</sequence>
<proteinExistence type="inferred from homology"/>
<dbReference type="GO" id="GO:0008017">
    <property type="term" value="F:microtubule binding"/>
    <property type="evidence" value="ECO:0007669"/>
    <property type="project" value="InterPro"/>
</dbReference>
<name>A0A6G0TC52_APHGL</name>
<gene>
    <name evidence="2" type="ORF">AGLY_011794</name>
</gene>
<dbReference type="Proteomes" id="UP000475862">
    <property type="component" value="Unassembled WGS sequence"/>
</dbReference>
<reference evidence="2 3" key="1">
    <citation type="submission" date="2019-08" db="EMBL/GenBank/DDBJ databases">
        <title>The genome of the soybean aphid Biotype 1, its phylome, world population structure and adaptation to the North American continent.</title>
        <authorList>
            <person name="Giordano R."/>
            <person name="Donthu R.K."/>
            <person name="Hernandez A.G."/>
            <person name="Wright C.L."/>
            <person name="Zimin A.V."/>
        </authorList>
    </citation>
    <scope>NUCLEOTIDE SEQUENCE [LARGE SCALE GENOMIC DNA]</scope>
    <source>
        <tissue evidence="2">Whole aphids</tissue>
    </source>
</reference>
<accession>A0A6G0TC52</accession>
<dbReference type="GO" id="GO:0036064">
    <property type="term" value="C:ciliary basal body"/>
    <property type="evidence" value="ECO:0007669"/>
    <property type="project" value="TreeGrafter"/>
</dbReference>
<protein>
    <submittedName>
        <fullName evidence="2">Uncharacterized protein</fullName>
    </submittedName>
</protein>
<dbReference type="GO" id="GO:0005814">
    <property type="term" value="C:centriole"/>
    <property type="evidence" value="ECO:0007669"/>
    <property type="project" value="TreeGrafter"/>
</dbReference>
<dbReference type="OrthoDB" id="365640at2759"/>
<comment type="similarity">
    <text evidence="1">Belongs to the FAM154 family.</text>
</comment>
<dbReference type="PANTHER" id="PTHR31516">
    <property type="entry name" value="STABILIZER OF AXONEMAL MICROTUBULES 2"/>
    <property type="match status" value="1"/>
</dbReference>
<evidence type="ECO:0000313" key="2">
    <source>
        <dbReference type="EMBL" id="KAE9529698.1"/>
    </source>
</evidence>
<dbReference type="AlphaFoldDB" id="A0A6G0TC52"/>
<dbReference type="InterPro" id="IPR033336">
    <property type="entry name" value="SAXO1/2"/>
</dbReference>
<dbReference type="EMBL" id="VYZN01000044">
    <property type="protein sequence ID" value="KAE9529698.1"/>
    <property type="molecule type" value="Genomic_DNA"/>
</dbReference>
<evidence type="ECO:0000256" key="1">
    <source>
        <dbReference type="ARBA" id="ARBA00008738"/>
    </source>
</evidence>